<dbReference type="AlphaFoldDB" id="A0AA86NHQ9"/>
<organism evidence="1">
    <name type="scientific">Hexamita inflata</name>
    <dbReference type="NCBI Taxonomy" id="28002"/>
    <lineage>
        <taxon>Eukaryota</taxon>
        <taxon>Metamonada</taxon>
        <taxon>Diplomonadida</taxon>
        <taxon>Hexamitidae</taxon>
        <taxon>Hexamitinae</taxon>
        <taxon>Hexamita</taxon>
    </lineage>
</organism>
<sequence length="129" mass="14886">MIFCLTFQIAVRSHDFTSASHLPLQLDQEPDLAKTIPQNFMEAAYKYPDSNFLAYRAGLSTSHLPAPNYTFITYKQAAYYIHKIQHAIQHLTPGDRCAIYAKNSPLWLLSDIALQLKYYFSAHIRHLRP</sequence>
<accession>A0AA86NHQ9</accession>
<evidence type="ECO:0000313" key="2">
    <source>
        <dbReference type="EMBL" id="CAL6008796.1"/>
    </source>
</evidence>
<reference evidence="2 3" key="2">
    <citation type="submission" date="2024-07" db="EMBL/GenBank/DDBJ databases">
        <authorList>
            <person name="Akdeniz Z."/>
        </authorList>
    </citation>
    <scope>NUCLEOTIDE SEQUENCE [LARGE SCALE GENOMIC DNA]</scope>
</reference>
<name>A0AA86NHQ9_9EUKA</name>
<protein>
    <submittedName>
        <fullName evidence="1">Long chain fatty acid CoA ligase</fullName>
    </submittedName>
    <submittedName>
        <fullName evidence="2">Long_chain fatty acid CoA ligase</fullName>
    </submittedName>
</protein>
<dbReference type="Gene3D" id="3.40.50.12780">
    <property type="entry name" value="N-terminal domain of ligase-like"/>
    <property type="match status" value="1"/>
</dbReference>
<comment type="caution">
    <text evidence="1">The sequence shown here is derived from an EMBL/GenBank/DDBJ whole genome shotgun (WGS) entry which is preliminary data.</text>
</comment>
<dbReference type="Proteomes" id="UP001642409">
    <property type="component" value="Unassembled WGS sequence"/>
</dbReference>
<dbReference type="EMBL" id="CATOUU010000195">
    <property type="protein sequence ID" value="CAI9920074.1"/>
    <property type="molecule type" value="Genomic_DNA"/>
</dbReference>
<dbReference type="InterPro" id="IPR042099">
    <property type="entry name" value="ANL_N_sf"/>
</dbReference>
<proteinExistence type="predicted"/>
<evidence type="ECO:0000313" key="1">
    <source>
        <dbReference type="EMBL" id="CAI9920074.1"/>
    </source>
</evidence>
<gene>
    <name evidence="2" type="ORF">HINF_LOCUS21290</name>
    <name evidence="1" type="ORF">HINF_LOCUS7719</name>
</gene>
<evidence type="ECO:0000313" key="3">
    <source>
        <dbReference type="Proteomes" id="UP001642409"/>
    </source>
</evidence>
<dbReference type="SUPFAM" id="SSF56801">
    <property type="entry name" value="Acetyl-CoA synthetase-like"/>
    <property type="match status" value="1"/>
</dbReference>
<dbReference type="GO" id="GO:0016874">
    <property type="term" value="F:ligase activity"/>
    <property type="evidence" value="ECO:0007669"/>
    <property type="project" value="UniProtKB-KW"/>
</dbReference>
<reference evidence="1" key="1">
    <citation type="submission" date="2023-06" db="EMBL/GenBank/DDBJ databases">
        <authorList>
            <person name="Kurt Z."/>
        </authorList>
    </citation>
    <scope>NUCLEOTIDE SEQUENCE</scope>
</reference>
<keyword evidence="3" id="KW-1185">Reference proteome</keyword>
<dbReference type="EMBL" id="CAXDID020000058">
    <property type="protein sequence ID" value="CAL6008796.1"/>
    <property type="molecule type" value="Genomic_DNA"/>
</dbReference>
<keyword evidence="1" id="KW-0436">Ligase</keyword>